<feature type="region of interest" description="Disordered" evidence="2">
    <location>
        <begin position="546"/>
        <end position="607"/>
    </location>
</feature>
<dbReference type="SUPFAM" id="SSF50978">
    <property type="entry name" value="WD40 repeat-like"/>
    <property type="match status" value="1"/>
</dbReference>
<dbReference type="GO" id="GO:0005737">
    <property type="term" value="C:cytoplasm"/>
    <property type="evidence" value="ECO:0007669"/>
    <property type="project" value="TreeGrafter"/>
</dbReference>
<feature type="coiled-coil region" evidence="1">
    <location>
        <begin position="666"/>
        <end position="700"/>
    </location>
</feature>
<feature type="compositionally biased region" description="Polar residues" evidence="2">
    <location>
        <begin position="435"/>
        <end position="447"/>
    </location>
</feature>
<gene>
    <name evidence="3" type="ORF">DFH08DRAFT_873015</name>
</gene>
<evidence type="ECO:0000313" key="4">
    <source>
        <dbReference type="Proteomes" id="UP001218218"/>
    </source>
</evidence>
<evidence type="ECO:0000256" key="2">
    <source>
        <dbReference type="SAM" id="MobiDB-lite"/>
    </source>
</evidence>
<keyword evidence="1" id="KW-0175">Coiled coil</keyword>
<dbReference type="GO" id="GO:0005814">
    <property type="term" value="C:centriole"/>
    <property type="evidence" value="ECO:0007669"/>
    <property type="project" value="TreeGrafter"/>
</dbReference>
<dbReference type="GO" id="GO:0043015">
    <property type="term" value="F:gamma-tubulin binding"/>
    <property type="evidence" value="ECO:0007669"/>
    <property type="project" value="TreeGrafter"/>
</dbReference>
<evidence type="ECO:0000256" key="1">
    <source>
        <dbReference type="SAM" id="Coils"/>
    </source>
</evidence>
<name>A0AAD7EQB4_9AGAR</name>
<evidence type="ECO:0000313" key="3">
    <source>
        <dbReference type="EMBL" id="KAJ7343551.1"/>
    </source>
</evidence>
<feature type="compositionally biased region" description="Low complexity" evidence="2">
    <location>
        <begin position="316"/>
        <end position="325"/>
    </location>
</feature>
<dbReference type="InterPro" id="IPR052818">
    <property type="entry name" value="NEDD1_Spindle_Assembly"/>
</dbReference>
<dbReference type="AlphaFoldDB" id="A0AAD7EQB4"/>
<proteinExistence type="predicted"/>
<feature type="compositionally biased region" description="Basic and acidic residues" evidence="2">
    <location>
        <begin position="546"/>
        <end position="555"/>
    </location>
</feature>
<feature type="compositionally biased region" description="Low complexity" evidence="2">
    <location>
        <begin position="474"/>
        <end position="494"/>
    </location>
</feature>
<dbReference type="GO" id="GO:0036064">
    <property type="term" value="C:ciliary basal body"/>
    <property type="evidence" value="ECO:0007669"/>
    <property type="project" value="TreeGrafter"/>
</dbReference>
<reference evidence="3" key="1">
    <citation type="submission" date="2023-03" db="EMBL/GenBank/DDBJ databases">
        <title>Massive genome expansion in bonnet fungi (Mycena s.s.) driven by repeated elements and novel gene families across ecological guilds.</title>
        <authorList>
            <consortium name="Lawrence Berkeley National Laboratory"/>
            <person name="Harder C.B."/>
            <person name="Miyauchi S."/>
            <person name="Viragh M."/>
            <person name="Kuo A."/>
            <person name="Thoen E."/>
            <person name="Andreopoulos B."/>
            <person name="Lu D."/>
            <person name="Skrede I."/>
            <person name="Drula E."/>
            <person name="Henrissat B."/>
            <person name="Morin E."/>
            <person name="Kohler A."/>
            <person name="Barry K."/>
            <person name="LaButti K."/>
            <person name="Morin E."/>
            <person name="Salamov A."/>
            <person name="Lipzen A."/>
            <person name="Mereny Z."/>
            <person name="Hegedus B."/>
            <person name="Baldrian P."/>
            <person name="Stursova M."/>
            <person name="Weitz H."/>
            <person name="Taylor A."/>
            <person name="Grigoriev I.V."/>
            <person name="Nagy L.G."/>
            <person name="Martin F."/>
            <person name="Kauserud H."/>
        </authorList>
    </citation>
    <scope>NUCLEOTIDE SEQUENCE</scope>
    <source>
        <strain evidence="3">CBHHK002</strain>
    </source>
</reference>
<dbReference type="InterPro" id="IPR001680">
    <property type="entry name" value="WD40_rpt"/>
</dbReference>
<organism evidence="3 4">
    <name type="scientific">Mycena albidolilacea</name>
    <dbReference type="NCBI Taxonomy" id="1033008"/>
    <lineage>
        <taxon>Eukaryota</taxon>
        <taxon>Fungi</taxon>
        <taxon>Dikarya</taxon>
        <taxon>Basidiomycota</taxon>
        <taxon>Agaricomycotina</taxon>
        <taxon>Agaricomycetes</taxon>
        <taxon>Agaricomycetidae</taxon>
        <taxon>Agaricales</taxon>
        <taxon>Marasmiineae</taxon>
        <taxon>Mycenaceae</taxon>
        <taxon>Mycena</taxon>
    </lineage>
</organism>
<dbReference type="GO" id="GO:0000278">
    <property type="term" value="P:mitotic cell cycle"/>
    <property type="evidence" value="ECO:0007669"/>
    <property type="project" value="TreeGrafter"/>
</dbReference>
<dbReference type="Proteomes" id="UP001218218">
    <property type="component" value="Unassembled WGS sequence"/>
</dbReference>
<comment type="caution">
    <text evidence="3">The sequence shown here is derived from an EMBL/GenBank/DDBJ whole genome shotgun (WGS) entry which is preliminary data.</text>
</comment>
<keyword evidence="4" id="KW-1185">Reference proteome</keyword>
<dbReference type="SMART" id="SM00320">
    <property type="entry name" value="WD40"/>
    <property type="match status" value="5"/>
</dbReference>
<dbReference type="EMBL" id="JARIHO010000023">
    <property type="protein sequence ID" value="KAJ7343551.1"/>
    <property type="molecule type" value="Genomic_DNA"/>
</dbReference>
<accession>A0AAD7EQB4</accession>
<dbReference type="GO" id="GO:0000922">
    <property type="term" value="C:spindle pole"/>
    <property type="evidence" value="ECO:0007669"/>
    <property type="project" value="TreeGrafter"/>
</dbReference>
<dbReference type="PANTHER" id="PTHR44414">
    <property type="entry name" value="PROTEIN NEDD1"/>
    <property type="match status" value="1"/>
</dbReference>
<sequence>MLALTTTHSLSLADPLTLKRPPFSLASCLALLSPCAASAWSPDNLYLFLASANTIHQYNPALNTLTDIYSSPDTITHLVCKSKSSLAFATLDKIHVLESTNVVQTFDSTAPTSLALANDLLAYTSADSAHVYNILLGSHTTLRGINLAGQRITTCAFHPHSRARLLLGVGKQLVVYDTTRSSGPVKTVPMNDASTGDIVAVACSPFSKTLVAVASSSGSVGLVDLDKEKGLFRTLNLKVPLTSAAFSPSGESLYLGTENGKLLIMDLRALDKPPKAVVIGEGGHRIQTMTVQKKIKGSTDPATTTKVSTTDETRRPSTAAPTAAPNKAPVRRTSTTVAPTGAPTKAASKVGPSPPKTRIAQIGVSPRRPSASPRVTSRANPKIFSPLRDARGNNTSVDDVSTQSSRKKDTAATATPEVKVRARQLLSSKDAESISAVSRTRKTSITESASARPRAVASAARVTSDSISAKSTRSRSGASVSRPGSSASQRSSVPAVPPLPAHVAARSAVPASRTPSPELPSVTGDPATPLRIGKQNAVLATPEAKRWIEADEKPSKGKGKGKSVLFKEGDEENLPEDEMKERERERSLSMQISPRRPGSAGMGHSTSWAPSPLRNAVPSSPAGGSSSAHDLLRTIVRDALLDFQQDQRAEMMGMHLDLLRLGRGWKRELRETMDEYVGDLRELREENKRLREENELLRRGY</sequence>
<dbReference type="InterPro" id="IPR036322">
    <property type="entry name" value="WD40_repeat_dom_sf"/>
</dbReference>
<dbReference type="GO" id="GO:0007020">
    <property type="term" value="P:microtubule nucleation"/>
    <property type="evidence" value="ECO:0007669"/>
    <property type="project" value="TreeGrafter"/>
</dbReference>
<dbReference type="Gene3D" id="2.130.10.10">
    <property type="entry name" value="YVTN repeat-like/Quinoprotein amine dehydrogenase"/>
    <property type="match status" value="1"/>
</dbReference>
<feature type="compositionally biased region" description="Basic and acidic residues" evidence="2">
    <location>
        <begin position="577"/>
        <end position="587"/>
    </location>
</feature>
<feature type="compositionally biased region" description="Polar residues" evidence="2">
    <location>
        <begin position="392"/>
        <end position="404"/>
    </location>
</feature>
<protein>
    <submittedName>
        <fullName evidence="3">WD40-repeat-containing domain protein</fullName>
    </submittedName>
</protein>
<dbReference type="PANTHER" id="PTHR44414:SF1">
    <property type="entry name" value="PROTEIN NEDD1"/>
    <property type="match status" value="1"/>
</dbReference>
<feature type="compositionally biased region" description="Low complexity" evidence="2">
    <location>
        <begin position="448"/>
        <end position="462"/>
    </location>
</feature>
<feature type="region of interest" description="Disordered" evidence="2">
    <location>
        <begin position="293"/>
        <end position="533"/>
    </location>
</feature>
<dbReference type="InterPro" id="IPR015943">
    <property type="entry name" value="WD40/YVTN_repeat-like_dom_sf"/>
</dbReference>